<dbReference type="AlphaFoldDB" id="A0A835Z897"/>
<comment type="caution">
    <text evidence="1">The sequence shown here is derived from an EMBL/GenBank/DDBJ whole genome shotgun (WGS) entry which is preliminary data.</text>
</comment>
<dbReference type="EMBL" id="JAFCMP010000062">
    <property type="protein sequence ID" value="KAG5188835.1"/>
    <property type="molecule type" value="Genomic_DNA"/>
</dbReference>
<reference evidence="1" key="1">
    <citation type="submission" date="2021-02" db="EMBL/GenBank/DDBJ databases">
        <title>First Annotated Genome of the Yellow-green Alga Tribonema minus.</title>
        <authorList>
            <person name="Mahan K.M."/>
        </authorList>
    </citation>
    <scope>NUCLEOTIDE SEQUENCE</scope>
    <source>
        <strain evidence="1">UTEX B ZZ1240</strain>
    </source>
</reference>
<gene>
    <name evidence="1" type="ORF">JKP88DRAFT_253239</name>
</gene>
<name>A0A835Z897_9STRA</name>
<evidence type="ECO:0000313" key="1">
    <source>
        <dbReference type="EMBL" id="KAG5188835.1"/>
    </source>
</evidence>
<organism evidence="1 2">
    <name type="scientific">Tribonema minus</name>
    <dbReference type="NCBI Taxonomy" id="303371"/>
    <lineage>
        <taxon>Eukaryota</taxon>
        <taxon>Sar</taxon>
        <taxon>Stramenopiles</taxon>
        <taxon>Ochrophyta</taxon>
        <taxon>PX clade</taxon>
        <taxon>Xanthophyceae</taxon>
        <taxon>Tribonematales</taxon>
        <taxon>Tribonemataceae</taxon>
        <taxon>Tribonema</taxon>
    </lineage>
</organism>
<keyword evidence="2" id="KW-1185">Reference proteome</keyword>
<sequence>MPRLVDLLGQEHARVHPPPAAPLNPAEAAELFHPVDQGVELPFFFTWEQCVRGAKTRILEDGTSATYKDHEAALAGLEGDGARRAAAKKTDDSVLSAKKPKTWNPKMLEKANKRVPLTREAKARSEFNYDHAKTLARLAGRKKLQGD</sequence>
<dbReference type="Proteomes" id="UP000664859">
    <property type="component" value="Unassembled WGS sequence"/>
</dbReference>
<protein>
    <submittedName>
        <fullName evidence="1">Uncharacterized protein</fullName>
    </submittedName>
</protein>
<proteinExistence type="predicted"/>
<evidence type="ECO:0000313" key="2">
    <source>
        <dbReference type="Proteomes" id="UP000664859"/>
    </source>
</evidence>
<accession>A0A835Z897</accession>